<feature type="transmembrane region" description="Helical" evidence="2">
    <location>
        <begin position="344"/>
        <end position="362"/>
    </location>
</feature>
<gene>
    <name evidence="4" type="ORF">UFOPK3376_01384</name>
</gene>
<dbReference type="Pfam" id="PF19403">
    <property type="entry name" value="SpaA_2"/>
    <property type="match status" value="1"/>
</dbReference>
<dbReference type="EMBL" id="CAFBLP010000030">
    <property type="protein sequence ID" value="CAB4879709.1"/>
    <property type="molecule type" value="Genomic_DNA"/>
</dbReference>
<dbReference type="NCBIfam" id="TIGR01167">
    <property type="entry name" value="LPXTG_anchor"/>
    <property type="match status" value="1"/>
</dbReference>
<proteinExistence type="predicted"/>
<keyword evidence="1" id="KW-0964">Secreted</keyword>
<keyword evidence="2" id="KW-0472">Membrane</keyword>
<feature type="transmembrane region" description="Helical" evidence="2">
    <location>
        <begin position="21"/>
        <end position="44"/>
    </location>
</feature>
<evidence type="ECO:0000313" key="4">
    <source>
        <dbReference type="EMBL" id="CAB4879709.1"/>
    </source>
</evidence>
<evidence type="ECO:0000256" key="1">
    <source>
        <dbReference type="ARBA" id="ARBA00022525"/>
    </source>
</evidence>
<keyword evidence="2" id="KW-0812">Transmembrane</keyword>
<dbReference type="InterPro" id="IPR019931">
    <property type="entry name" value="LPXTG_anchor"/>
</dbReference>
<sequence>MFGQHSHAHGARRLRQVASRIGAGALLMGSLTVGTVAVTSQLAAADSAYPVTATGSAEVNPDGSITVTVQGTWQWDRNDPCSENRWGTGWAIDWHDANQAGNFLGSINDTDYSVGAAEGNDLNPADNAVHYGEQCDETNAGTWGPESHTYAEGTVDFAPCAVTYDLHNGDTESGIRDGDLIATGEGYNDDNSVEHSSGADICAPIELAPHLTLNKTVINDDTVTGTATIANFTLTATPKEGGDAVINGADPDESPDAGIGADVEKDVTYVLSESGPEGYDASEWSCVGGTLEGNEVTLAAGELANCTITNNDNGDQQQIPPPPATTTTTLVAELPTTGSSSGSTVLIAGLGVLLGFGMTMFARRRRPA</sequence>
<dbReference type="PROSITE" id="PS50847">
    <property type="entry name" value="GRAM_POS_ANCHORING"/>
    <property type="match status" value="1"/>
</dbReference>
<protein>
    <submittedName>
        <fullName evidence="4">Unannotated protein</fullName>
    </submittedName>
</protein>
<keyword evidence="2" id="KW-1133">Transmembrane helix</keyword>
<evidence type="ECO:0000256" key="2">
    <source>
        <dbReference type="SAM" id="Phobius"/>
    </source>
</evidence>
<reference evidence="4" key="1">
    <citation type="submission" date="2020-05" db="EMBL/GenBank/DDBJ databases">
        <authorList>
            <person name="Chiriac C."/>
            <person name="Salcher M."/>
            <person name="Ghai R."/>
            <person name="Kavagutti S V."/>
        </authorList>
    </citation>
    <scope>NUCLEOTIDE SEQUENCE</scope>
</reference>
<accession>A0A6J7EHB5</accession>
<dbReference type="InterPro" id="IPR045826">
    <property type="entry name" value="SpaA_PFL_dom_2"/>
</dbReference>
<evidence type="ECO:0000259" key="3">
    <source>
        <dbReference type="PROSITE" id="PS50847"/>
    </source>
</evidence>
<organism evidence="4">
    <name type="scientific">freshwater metagenome</name>
    <dbReference type="NCBI Taxonomy" id="449393"/>
    <lineage>
        <taxon>unclassified sequences</taxon>
        <taxon>metagenomes</taxon>
        <taxon>ecological metagenomes</taxon>
    </lineage>
</organism>
<dbReference type="AlphaFoldDB" id="A0A6J7EHB5"/>
<name>A0A6J7EHB5_9ZZZZ</name>
<feature type="domain" description="Gram-positive cocci surface proteins LPxTG" evidence="3">
    <location>
        <begin position="334"/>
        <end position="368"/>
    </location>
</feature>